<keyword evidence="1" id="KW-1133">Transmembrane helix</keyword>
<dbReference type="EMBL" id="PGTO01000039">
    <property type="protein sequence ID" value="RAU20059.1"/>
    <property type="molecule type" value="Genomic_DNA"/>
</dbReference>
<dbReference type="PROSITE" id="PS51832">
    <property type="entry name" value="HD_GYP"/>
    <property type="match status" value="1"/>
</dbReference>
<dbReference type="Proteomes" id="UP000251075">
    <property type="component" value="Unassembled WGS sequence"/>
</dbReference>
<accession>A0A364NSJ5</accession>
<evidence type="ECO:0000313" key="4">
    <source>
        <dbReference type="Proteomes" id="UP000251075"/>
    </source>
</evidence>
<proteinExistence type="predicted"/>
<dbReference type="CDD" id="cd00077">
    <property type="entry name" value="HDc"/>
    <property type="match status" value="1"/>
</dbReference>
<protein>
    <recommendedName>
        <fullName evidence="2">HD-GYP domain-containing protein</fullName>
    </recommendedName>
</protein>
<reference evidence="3 4" key="1">
    <citation type="submission" date="2017-11" db="EMBL/GenBank/DDBJ databases">
        <title>Draft genome sequence of magnetotactic bacterium Magnetospirillum kuznetsovii LBB-42.</title>
        <authorList>
            <person name="Grouzdev D.S."/>
            <person name="Rysina M.S."/>
            <person name="Baslerov R.V."/>
            <person name="Koziaeva V."/>
        </authorList>
    </citation>
    <scope>NUCLEOTIDE SEQUENCE [LARGE SCALE GENOMIC DNA]</scope>
    <source>
        <strain evidence="3 4">LBB-42</strain>
    </source>
</reference>
<dbReference type="InterPro" id="IPR052020">
    <property type="entry name" value="Cyclic_di-GMP/3'3'-cGAMP_PDE"/>
</dbReference>
<keyword evidence="1" id="KW-0812">Transmembrane</keyword>
<keyword evidence="4" id="KW-1185">Reference proteome</keyword>
<gene>
    <name evidence="3" type="ORF">CU669_20330</name>
</gene>
<dbReference type="SUPFAM" id="SSF109604">
    <property type="entry name" value="HD-domain/PDEase-like"/>
    <property type="match status" value="1"/>
</dbReference>
<feature type="domain" description="HD-GYP" evidence="2">
    <location>
        <begin position="462"/>
        <end position="656"/>
    </location>
</feature>
<dbReference type="Gene3D" id="3.30.450.20">
    <property type="entry name" value="PAS domain"/>
    <property type="match status" value="1"/>
</dbReference>
<dbReference type="GO" id="GO:0008081">
    <property type="term" value="F:phosphoric diester hydrolase activity"/>
    <property type="evidence" value="ECO:0007669"/>
    <property type="project" value="UniProtKB-ARBA"/>
</dbReference>
<name>A0A364NSJ5_9PROT</name>
<evidence type="ECO:0000313" key="3">
    <source>
        <dbReference type="EMBL" id="RAU20059.1"/>
    </source>
</evidence>
<dbReference type="InterPro" id="IPR035965">
    <property type="entry name" value="PAS-like_dom_sf"/>
</dbReference>
<dbReference type="PANTHER" id="PTHR45228">
    <property type="entry name" value="CYCLIC DI-GMP PHOSPHODIESTERASE TM_0186-RELATED"/>
    <property type="match status" value="1"/>
</dbReference>
<dbReference type="AlphaFoldDB" id="A0A364NSJ5"/>
<dbReference type="SUPFAM" id="SSF55785">
    <property type="entry name" value="PYP-like sensor domain (PAS domain)"/>
    <property type="match status" value="1"/>
</dbReference>
<organism evidence="3 4">
    <name type="scientific">Paramagnetospirillum kuznetsovii</name>
    <dbReference type="NCBI Taxonomy" id="2053833"/>
    <lineage>
        <taxon>Bacteria</taxon>
        <taxon>Pseudomonadati</taxon>
        <taxon>Pseudomonadota</taxon>
        <taxon>Alphaproteobacteria</taxon>
        <taxon>Rhodospirillales</taxon>
        <taxon>Magnetospirillaceae</taxon>
        <taxon>Paramagnetospirillum</taxon>
    </lineage>
</organism>
<evidence type="ECO:0000256" key="1">
    <source>
        <dbReference type="SAM" id="Phobius"/>
    </source>
</evidence>
<keyword evidence="1" id="KW-0472">Membrane</keyword>
<dbReference type="Gene3D" id="1.10.3210.10">
    <property type="entry name" value="Hypothetical protein af1432"/>
    <property type="match status" value="1"/>
</dbReference>
<feature type="transmembrane region" description="Helical" evidence="1">
    <location>
        <begin position="296"/>
        <end position="315"/>
    </location>
</feature>
<dbReference type="InterPro" id="IPR037522">
    <property type="entry name" value="HD_GYP_dom"/>
</dbReference>
<comment type="caution">
    <text evidence="3">The sequence shown here is derived from an EMBL/GenBank/DDBJ whole genome shotgun (WGS) entry which is preliminary data.</text>
</comment>
<evidence type="ECO:0000259" key="2">
    <source>
        <dbReference type="PROSITE" id="PS51832"/>
    </source>
</evidence>
<dbReference type="InterPro" id="IPR003607">
    <property type="entry name" value="HD/PDEase_dom"/>
</dbReference>
<sequence length="665" mass="70898">MAAEREREIQAWQVRLGIVADSRLAAVTGWLDDNQKALRELTENASLQIYVTELTMAQGNRAKVTDEPAQAGYLRNLLNAVASRSGFAVAAQSAEVPANVERIGSAGIAILDSGLHIVVASGGTPPITGEIALTASRALAGQPAISDVFASGNGEPSVAFALPLYAIQAEGSAKAIGAVIGVRPVTGQLASLLKQPGETAASAESYLIRAQGAAIDYLSPLADGTPPLKRSLARSTAGLVDVRALERPGDFSEGRDYAGTDVLAVSRAVPGTAWVLMRNVARSEALGPTETRLRTILIVFLLVVAGVSVGLVAVWRHGASVRTAEAAEKHRIASERFESLTRFMRTVTDSQPTEIACVNASGAITFANRPLASHYGIPIMDIKNKPMVSVLGPAIAKILADVNKRVAETETNEHHLHRIEESDGLRELSTDHVYIPGNSAHPPSTLMVFHDVTSLGRERARSEQRLRQLVNTLVGVIDRRDPYSANHSSRVAEVGAAIAEEMGLSETLVSTVDLAGRLMNLGKIVIPSALLTKVGNLAPEEKDLLARSFVISGDLLSAVEFDGPVVDTIRQIGESVDGSGPLGLKSGEILVTAQVISVANMFVGMISPRAWREAMTFEKVVGDLQSMIGKRFDRQPVSALINFLDNRGGVQKWAYFRDMPTTEQE</sequence>
<dbReference type="Pfam" id="PF13487">
    <property type="entry name" value="HD_5"/>
    <property type="match status" value="1"/>
</dbReference>